<protein>
    <recommendedName>
        <fullName evidence="4">Transmembrane protein</fullName>
    </recommendedName>
</protein>
<name>W6RNZ4_9HYPH</name>
<gene>
    <name evidence="2" type="ORF">LPU83_0328</name>
</gene>
<dbReference type="PATRIC" id="fig|348824.6.peg.342"/>
<feature type="transmembrane region" description="Helical" evidence="1">
    <location>
        <begin position="413"/>
        <end position="430"/>
    </location>
</feature>
<feature type="transmembrane region" description="Helical" evidence="1">
    <location>
        <begin position="120"/>
        <end position="139"/>
    </location>
</feature>
<dbReference type="EMBL" id="HG916852">
    <property type="protein sequence ID" value="CDM56011.1"/>
    <property type="molecule type" value="Genomic_DNA"/>
</dbReference>
<dbReference type="eggNOG" id="COG1287">
    <property type="taxonomic scope" value="Bacteria"/>
</dbReference>
<dbReference type="HOGENOM" id="CLU_451183_0_0_5"/>
<feature type="transmembrane region" description="Helical" evidence="1">
    <location>
        <begin position="303"/>
        <end position="324"/>
    </location>
</feature>
<evidence type="ECO:0000313" key="2">
    <source>
        <dbReference type="EMBL" id="CDM56011.1"/>
    </source>
</evidence>
<proteinExistence type="predicted"/>
<sequence length="613" mass="65330">MTNVAQMVDVSTSPSSIAKLRALMSGLWPSVLLYSALLVAAILALKLPGATDYVGADNDDGMRLVEVRDFLNGQGWFDLMQYRMGLGDGTLMHWSRLIDLPIATLIRFFDFFLPQGRAEALALAVWPLSLTVPSLWAMGLAGRRVGGAFGMHVALGLTAFLLIPSNRFLPGAIDHHNVQFALVAIMTAMLLDEDHRPLSHAAAGLAAATAIAIGVETTPFVAAVCIVVAVSWAWEGEPFAHAAKAFGLALALSISLFFFGTVPPRLYSAVTCDNLSLGYYSLAAIGGGLLLFAATFASRGRRLLRFVALGGIGALVLVSAITIAPQCLHNPLADLDPLLVKLWLDGVEEAQSILALNRQDPFTLGFYYATGVFALATCVFRLVYGDRVRVHLVLLFLLTVSWAIAAFQVRGTMFANLLAILPLTSLIIDMRRISASDSDDVAAAFCYLSTVLMSVATVWGLAGGLIGMQVENGESILKAAPAKPSCSSKSSLAPLTDVPVGLVVAPSDVGVSVLRFTENRILAAPYHRNQGGMLTEMHIGLAEPQEAEAFLKGAGVTVLAFCADNPQTRELAKMQPDGLYAQLAKGVVPAYLKPMPTPEGAPVRFFRYVPIGS</sequence>
<keyword evidence="1" id="KW-0812">Transmembrane</keyword>
<keyword evidence="3" id="KW-1185">Reference proteome</keyword>
<organism evidence="2 3">
    <name type="scientific">Rhizobium favelukesii</name>
    <dbReference type="NCBI Taxonomy" id="348824"/>
    <lineage>
        <taxon>Bacteria</taxon>
        <taxon>Pseudomonadati</taxon>
        <taxon>Pseudomonadota</taxon>
        <taxon>Alphaproteobacteria</taxon>
        <taxon>Hyphomicrobiales</taxon>
        <taxon>Rhizobiaceae</taxon>
        <taxon>Rhizobium/Agrobacterium group</taxon>
        <taxon>Rhizobium</taxon>
    </lineage>
</organism>
<feature type="transmembrane region" description="Helical" evidence="1">
    <location>
        <begin position="390"/>
        <end position="407"/>
    </location>
</feature>
<reference evidence="2" key="1">
    <citation type="submission" date="2013-11" db="EMBL/GenBank/DDBJ databases">
        <title>Draft genome sequence of the broad-host-range Rhizobium sp. LPU83 strain, a member of the low-genetic diversity Oregon-like Rhizobium sp. group.</title>
        <authorList>
            <person name="Wibberg D."/>
            <person name="Puehler A."/>
            <person name="Schlueter A."/>
        </authorList>
    </citation>
    <scope>NUCLEOTIDE SEQUENCE [LARGE SCALE GENOMIC DNA]</scope>
    <source>
        <strain evidence="2">LPU83</strain>
    </source>
</reference>
<dbReference type="AlphaFoldDB" id="W6RNZ4"/>
<evidence type="ECO:0000256" key="1">
    <source>
        <dbReference type="SAM" id="Phobius"/>
    </source>
</evidence>
<evidence type="ECO:0000313" key="3">
    <source>
        <dbReference type="Proteomes" id="UP000019443"/>
    </source>
</evidence>
<feature type="transmembrane region" description="Helical" evidence="1">
    <location>
        <begin position="442"/>
        <end position="462"/>
    </location>
</feature>
<feature type="transmembrane region" description="Helical" evidence="1">
    <location>
        <begin position="277"/>
        <end position="296"/>
    </location>
</feature>
<keyword evidence="1" id="KW-0472">Membrane</keyword>
<feature type="transmembrane region" description="Helical" evidence="1">
    <location>
        <begin position="145"/>
        <end position="163"/>
    </location>
</feature>
<accession>W6RNZ4</accession>
<dbReference type="Proteomes" id="UP000019443">
    <property type="component" value="Chromosome"/>
</dbReference>
<dbReference type="KEGG" id="rhl:LPU83_0328"/>
<feature type="transmembrane region" description="Helical" evidence="1">
    <location>
        <begin position="203"/>
        <end position="233"/>
    </location>
</feature>
<evidence type="ECO:0008006" key="4">
    <source>
        <dbReference type="Google" id="ProtNLM"/>
    </source>
</evidence>
<feature type="transmembrane region" description="Helical" evidence="1">
    <location>
        <begin position="26"/>
        <end position="45"/>
    </location>
</feature>
<feature type="transmembrane region" description="Helical" evidence="1">
    <location>
        <begin position="365"/>
        <end position="383"/>
    </location>
</feature>
<keyword evidence="1" id="KW-1133">Transmembrane helix</keyword>
<dbReference type="RefSeq" id="WP_024313503.1">
    <property type="nucleotide sequence ID" value="NZ_ATTO01000004.1"/>
</dbReference>
<feature type="transmembrane region" description="Helical" evidence="1">
    <location>
        <begin position="245"/>
        <end position="262"/>
    </location>
</feature>